<gene>
    <name evidence="1" type="ORF">NBC122_00619</name>
</gene>
<dbReference type="AlphaFoldDB" id="A0A4P6ZDE3"/>
<protein>
    <submittedName>
        <fullName evidence="1">Uncharacterized protein</fullName>
    </submittedName>
</protein>
<proteinExistence type="predicted"/>
<keyword evidence="2" id="KW-1185">Reference proteome</keyword>
<evidence type="ECO:0000313" key="2">
    <source>
        <dbReference type="Proteomes" id="UP000294419"/>
    </source>
</evidence>
<dbReference type="Proteomes" id="UP000294419">
    <property type="component" value="Chromosome"/>
</dbReference>
<reference evidence="1 2" key="1">
    <citation type="submission" date="2019-03" db="EMBL/GenBank/DDBJ databases">
        <authorList>
            <person name="Kim H."/>
            <person name="Yu S.-M."/>
        </authorList>
    </citation>
    <scope>NUCLEOTIDE SEQUENCE [LARGE SCALE GENOMIC DNA]</scope>
    <source>
        <strain evidence="1 2">NBC122</strain>
    </source>
</reference>
<organism evidence="1 2">
    <name type="scientific">Chryseobacterium salivictor</name>
    <dbReference type="NCBI Taxonomy" id="2547600"/>
    <lineage>
        <taxon>Bacteria</taxon>
        <taxon>Pseudomonadati</taxon>
        <taxon>Bacteroidota</taxon>
        <taxon>Flavobacteriia</taxon>
        <taxon>Flavobacteriales</taxon>
        <taxon>Weeksellaceae</taxon>
        <taxon>Chryseobacterium group</taxon>
        <taxon>Chryseobacterium</taxon>
    </lineage>
</organism>
<sequence length="36" mass="4183">MLLQQQKIQLSAYSDLYDLVVPQDNSKFAQRSKVNI</sequence>
<evidence type="ECO:0000313" key="1">
    <source>
        <dbReference type="EMBL" id="QBO57455.1"/>
    </source>
</evidence>
<dbReference type="EMBL" id="CP037954">
    <property type="protein sequence ID" value="QBO57455.1"/>
    <property type="molecule type" value="Genomic_DNA"/>
</dbReference>
<name>A0A4P6ZDE3_9FLAO</name>
<accession>A0A4P6ZDE3</accession>
<dbReference type="KEGG" id="csal:NBC122_00619"/>